<dbReference type="PANTHER" id="PTHR11592:SF44">
    <property type="entry name" value="GLUTATHIONE PEROXIDASE"/>
    <property type="match status" value="1"/>
</dbReference>
<organism evidence="5 6">
    <name type="scientific">Oceanospirillum sediminis</name>
    <dbReference type="NCBI Taxonomy" id="2760088"/>
    <lineage>
        <taxon>Bacteria</taxon>
        <taxon>Pseudomonadati</taxon>
        <taxon>Pseudomonadota</taxon>
        <taxon>Gammaproteobacteria</taxon>
        <taxon>Oceanospirillales</taxon>
        <taxon>Oceanospirillaceae</taxon>
        <taxon>Oceanospirillum</taxon>
    </lineage>
</organism>
<comment type="caution">
    <text evidence="5">The sequence shown here is derived from an EMBL/GenBank/DDBJ whole genome shotgun (WGS) entry which is preliminary data.</text>
</comment>
<dbReference type="Pfam" id="PF00255">
    <property type="entry name" value="GSHPx"/>
    <property type="match status" value="1"/>
</dbReference>
<keyword evidence="6" id="KW-1185">Reference proteome</keyword>
<evidence type="ECO:0000256" key="2">
    <source>
        <dbReference type="ARBA" id="ARBA00022559"/>
    </source>
</evidence>
<evidence type="ECO:0000313" key="6">
    <source>
        <dbReference type="Proteomes" id="UP000565262"/>
    </source>
</evidence>
<dbReference type="SUPFAM" id="SSF52833">
    <property type="entry name" value="Thioredoxin-like"/>
    <property type="match status" value="1"/>
</dbReference>
<dbReference type="InterPro" id="IPR029759">
    <property type="entry name" value="GPX_AS"/>
</dbReference>
<comment type="similarity">
    <text evidence="1 4">Belongs to the glutathione peroxidase family.</text>
</comment>
<dbReference type="InterPro" id="IPR000889">
    <property type="entry name" value="Glutathione_peroxidase"/>
</dbReference>
<evidence type="ECO:0000256" key="1">
    <source>
        <dbReference type="ARBA" id="ARBA00006926"/>
    </source>
</evidence>
<evidence type="ECO:0000256" key="4">
    <source>
        <dbReference type="RuleBase" id="RU000499"/>
    </source>
</evidence>
<dbReference type="PROSITE" id="PS00460">
    <property type="entry name" value="GLUTATHIONE_PEROXID_1"/>
    <property type="match status" value="1"/>
</dbReference>
<reference evidence="5 6" key="1">
    <citation type="submission" date="2020-08" db="EMBL/GenBank/DDBJ databases">
        <title>Oceanospirillum sp. nov. isolated from marine sediment.</title>
        <authorList>
            <person name="Ji X."/>
        </authorList>
    </citation>
    <scope>NUCLEOTIDE SEQUENCE [LARGE SCALE GENOMIC DNA]</scope>
    <source>
        <strain evidence="5 6">D5</strain>
    </source>
</reference>
<keyword evidence="2 4" id="KW-0575">Peroxidase</keyword>
<evidence type="ECO:0000256" key="3">
    <source>
        <dbReference type="ARBA" id="ARBA00023002"/>
    </source>
</evidence>
<dbReference type="PROSITE" id="PS51355">
    <property type="entry name" value="GLUTATHIONE_PEROXID_3"/>
    <property type="match status" value="1"/>
</dbReference>
<proteinExistence type="inferred from homology"/>
<dbReference type="CDD" id="cd00340">
    <property type="entry name" value="GSH_Peroxidase"/>
    <property type="match status" value="1"/>
</dbReference>
<dbReference type="GO" id="GO:0004601">
    <property type="term" value="F:peroxidase activity"/>
    <property type="evidence" value="ECO:0007669"/>
    <property type="project" value="UniProtKB-KW"/>
</dbReference>
<dbReference type="EMBL" id="JACJFM010000003">
    <property type="protein sequence ID" value="MBB1485754.1"/>
    <property type="molecule type" value="Genomic_DNA"/>
</dbReference>
<dbReference type="Gene3D" id="3.40.30.10">
    <property type="entry name" value="Glutaredoxin"/>
    <property type="match status" value="1"/>
</dbReference>
<dbReference type="InterPro" id="IPR036249">
    <property type="entry name" value="Thioredoxin-like_sf"/>
</dbReference>
<accession>A0A839IM30</accession>
<dbReference type="GO" id="GO:0034599">
    <property type="term" value="P:cellular response to oxidative stress"/>
    <property type="evidence" value="ECO:0007669"/>
    <property type="project" value="TreeGrafter"/>
</dbReference>
<dbReference type="AlphaFoldDB" id="A0A839IM30"/>
<name>A0A839IM30_9GAMM</name>
<protein>
    <recommendedName>
        <fullName evidence="4">Glutathione peroxidase</fullName>
    </recommendedName>
</protein>
<dbReference type="PRINTS" id="PR01011">
    <property type="entry name" value="GLUTPROXDASE"/>
</dbReference>
<keyword evidence="3 4" id="KW-0560">Oxidoreductase</keyword>
<evidence type="ECO:0000313" key="5">
    <source>
        <dbReference type="EMBL" id="MBB1485754.1"/>
    </source>
</evidence>
<dbReference type="Proteomes" id="UP000565262">
    <property type="component" value="Unassembled WGS sequence"/>
</dbReference>
<sequence>MILPVHSVLAESETLLLAKANQIQASNESRLLSLIGADKALVFAGAQYTQEQTCPKILRHEFRKLDKSDYQSLCEYSGKLILVVNTASKCAYTPQYKGLEKLWQAYKDQGLVVLGFPANNFAGQEPGDDQQIRNFCEVAYGVSFPMFSKTEVTGHRATDFYRQLAQAAGEPPGWNFHKYLIAPDGKVLASFRSHIEPEHPELLNMISRYLPGTQGHQLSRNTYIDGADSYGYGSYGAGF</sequence>
<gene>
    <name evidence="5" type="ORF">H4O21_03905</name>
</gene>
<dbReference type="PANTHER" id="PTHR11592">
    <property type="entry name" value="GLUTATHIONE PEROXIDASE"/>
    <property type="match status" value="1"/>
</dbReference>